<comment type="caution">
    <text evidence="1">The sequence shown here is derived from an EMBL/GenBank/DDBJ whole genome shotgun (WGS) entry which is preliminary data.</text>
</comment>
<dbReference type="EMBL" id="CM043028">
    <property type="protein sequence ID" value="KAI4587182.1"/>
    <property type="molecule type" value="Genomic_DNA"/>
</dbReference>
<organism evidence="1 2">
    <name type="scientific">Ovis ammon polii x Ovis aries</name>
    <dbReference type="NCBI Taxonomy" id="2918886"/>
    <lineage>
        <taxon>Eukaryota</taxon>
        <taxon>Metazoa</taxon>
        <taxon>Chordata</taxon>
        <taxon>Craniata</taxon>
        <taxon>Vertebrata</taxon>
        <taxon>Euteleostomi</taxon>
        <taxon>Mammalia</taxon>
        <taxon>Eutheria</taxon>
        <taxon>Laurasiatheria</taxon>
        <taxon>Artiodactyla</taxon>
        <taxon>Ruminantia</taxon>
        <taxon>Pecora</taxon>
        <taxon>Bovidae</taxon>
        <taxon>Caprinae</taxon>
        <taxon>Ovis</taxon>
    </lineage>
</organism>
<name>A0ACB9VBY1_9CETA</name>
<reference evidence="1" key="1">
    <citation type="submission" date="2022-03" db="EMBL/GenBank/DDBJ databases">
        <title>Genomic analyses of argali, domestic sheep and their hybrids provide insights into chromosomal evolution, heterosis and genetic basis of agronomic traits.</title>
        <authorList>
            <person name="Li M."/>
        </authorList>
    </citation>
    <scope>NUCLEOTIDE SEQUENCE</scope>
    <source>
        <strain evidence="1">F1 hybrid</strain>
    </source>
</reference>
<accession>A0ACB9VBY1</accession>
<protein>
    <submittedName>
        <fullName evidence="1">Uncharacterized protein</fullName>
    </submittedName>
</protein>
<keyword evidence="2" id="KW-1185">Reference proteome</keyword>
<sequence>MRSLAEPGCPTHGSAESPSTAASPTTSVSSLTERADTGTSILSVTSSDSECDEPKDLEEDRDSGSAFSAPGQGPSGKLHAVPRLSACRQGPSASADKLLEGVVSIRQVFTLATPIPRSSELTDLWPREPDAPSFSGQALQQENRGNNDRQTTLPEGQTHGQGLSPELQCRSQQQPL</sequence>
<evidence type="ECO:0000313" key="1">
    <source>
        <dbReference type="EMBL" id="KAI4587182.1"/>
    </source>
</evidence>
<evidence type="ECO:0000313" key="2">
    <source>
        <dbReference type="Proteomes" id="UP001057279"/>
    </source>
</evidence>
<proteinExistence type="predicted"/>
<gene>
    <name evidence="1" type="ORF">MJG53_004969</name>
</gene>
<dbReference type="Proteomes" id="UP001057279">
    <property type="component" value="Linkage Group LG03"/>
</dbReference>